<dbReference type="SUPFAM" id="SSF51126">
    <property type="entry name" value="Pectin lyase-like"/>
    <property type="match status" value="1"/>
</dbReference>
<dbReference type="AlphaFoldDB" id="A0A1Y2BDN3"/>
<dbReference type="GO" id="GO:0042545">
    <property type="term" value="P:cell wall modification"/>
    <property type="evidence" value="ECO:0007669"/>
    <property type="project" value="UniProtKB-UniRule"/>
</dbReference>
<evidence type="ECO:0000256" key="2">
    <source>
        <dbReference type="ARBA" id="ARBA00008891"/>
    </source>
</evidence>
<proteinExistence type="inferred from homology"/>
<organism evidence="8 9">
    <name type="scientific">Neocallimastix californiae</name>
    <dbReference type="NCBI Taxonomy" id="1754190"/>
    <lineage>
        <taxon>Eukaryota</taxon>
        <taxon>Fungi</taxon>
        <taxon>Fungi incertae sedis</taxon>
        <taxon>Chytridiomycota</taxon>
        <taxon>Chytridiomycota incertae sedis</taxon>
        <taxon>Neocallimastigomycetes</taxon>
        <taxon>Neocallimastigales</taxon>
        <taxon>Neocallimastigaceae</taxon>
        <taxon>Neocallimastix</taxon>
    </lineage>
</organism>
<keyword evidence="6" id="KW-0961">Cell wall biogenesis/degradation</keyword>
<comment type="similarity">
    <text evidence="2">Belongs to the pectinesterase family.</text>
</comment>
<reference evidence="8 9" key="1">
    <citation type="submission" date="2016-08" db="EMBL/GenBank/DDBJ databases">
        <title>A Parts List for Fungal Cellulosomes Revealed by Comparative Genomics.</title>
        <authorList>
            <consortium name="DOE Joint Genome Institute"/>
            <person name="Haitjema C.H."/>
            <person name="Gilmore S.P."/>
            <person name="Henske J.K."/>
            <person name="Solomon K.V."/>
            <person name="De Groot R."/>
            <person name="Kuo A."/>
            <person name="Mondo S.J."/>
            <person name="Salamov A.A."/>
            <person name="Labutti K."/>
            <person name="Zhao Z."/>
            <person name="Chiniquy J."/>
            <person name="Barry K."/>
            <person name="Brewer H.M."/>
            <person name="Purvine S.O."/>
            <person name="Wright A.T."/>
            <person name="Boxma B."/>
            <person name="Van Alen T."/>
            <person name="Hackstein J.H."/>
            <person name="Baker S.E."/>
            <person name="Grigoriev I.V."/>
            <person name="O'Malley M.A."/>
        </authorList>
    </citation>
    <scope>NUCLEOTIDE SEQUENCE [LARGE SCALE GENOMIC DNA]</scope>
    <source>
        <strain evidence="8 9">G1</strain>
    </source>
</reference>
<feature type="non-terminal residue" evidence="8">
    <location>
        <position position="1"/>
    </location>
</feature>
<dbReference type="PROSITE" id="PS00800">
    <property type="entry name" value="PECTINESTERASE_1"/>
    <property type="match status" value="1"/>
</dbReference>
<dbReference type="OrthoDB" id="2019149at2759"/>
<name>A0A1Y2BDN3_9FUNG</name>
<gene>
    <name evidence="8" type="ORF">LY90DRAFT_365280</name>
</gene>
<dbReference type="Proteomes" id="UP000193920">
    <property type="component" value="Unassembled WGS sequence"/>
</dbReference>
<dbReference type="GO" id="GO:0045490">
    <property type="term" value="P:pectin catabolic process"/>
    <property type="evidence" value="ECO:0007669"/>
    <property type="project" value="UniProtKB-UniRule"/>
</dbReference>
<keyword evidence="9" id="KW-1185">Reference proteome</keyword>
<comment type="pathway">
    <text evidence="1 6">Glycan metabolism; pectin degradation; 2-dehydro-3-deoxy-D-gluconate from pectin: step 1/5.</text>
</comment>
<dbReference type="STRING" id="1754190.A0A1Y2BDN3"/>
<dbReference type="PANTHER" id="PTHR31321">
    <property type="entry name" value="ACYL-COA THIOESTER HYDROLASE YBHC-RELATED"/>
    <property type="match status" value="1"/>
</dbReference>
<keyword evidence="4 6" id="KW-0378">Hydrolase</keyword>
<feature type="non-terminal residue" evidence="8">
    <location>
        <position position="213"/>
    </location>
</feature>
<evidence type="ECO:0000256" key="1">
    <source>
        <dbReference type="ARBA" id="ARBA00005184"/>
    </source>
</evidence>
<dbReference type="InterPro" id="IPR011050">
    <property type="entry name" value="Pectin_lyase_fold/virulence"/>
</dbReference>
<dbReference type="GO" id="GO:0005576">
    <property type="term" value="C:extracellular region"/>
    <property type="evidence" value="ECO:0007669"/>
    <property type="project" value="UniProtKB-SubCell"/>
</dbReference>
<comment type="catalytic activity">
    <reaction evidence="6">
        <text>[(1-&gt;4)-alpha-D-galacturonosyl methyl ester](n) + n H2O = [(1-&gt;4)-alpha-D-galacturonosyl](n) + n methanol + n H(+)</text>
        <dbReference type="Rhea" id="RHEA:22380"/>
        <dbReference type="Rhea" id="RHEA-COMP:14570"/>
        <dbReference type="Rhea" id="RHEA-COMP:14573"/>
        <dbReference type="ChEBI" id="CHEBI:15377"/>
        <dbReference type="ChEBI" id="CHEBI:15378"/>
        <dbReference type="ChEBI" id="CHEBI:17790"/>
        <dbReference type="ChEBI" id="CHEBI:140522"/>
        <dbReference type="ChEBI" id="CHEBI:140523"/>
        <dbReference type="EC" id="3.1.1.11"/>
    </reaction>
</comment>
<keyword evidence="5 6" id="KW-0063">Aspartyl esterase</keyword>
<evidence type="ECO:0000313" key="8">
    <source>
        <dbReference type="EMBL" id="ORY32948.1"/>
    </source>
</evidence>
<accession>A0A1Y2BDN3</accession>
<evidence type="ECO:0000256" key="6">
    <source>
        <dbReference type="RuleBase" id="RU000589"/>
    </source>
</evidence>
<comment type="caution">
    <text evidence="8">The sequence shown here is derived from an EMBL/GenBank/DDBJ whole genome shotgun (WGS) entry which is preliminary data.</text>
</comment>
<dbReference type="EC" id="3.1.1.11" evidence="3 6"/>
<evidence type="ECO:0000259" key="7">
    <source>
        <dbReference type="Pfam" id="PF01095"/>
    </source>
</evidence>
<dbReference type="InterPro" id="IPR000070">
    <property type="entry name" value="Pectinesterase_cat"/>
</dbReference>
<dbReference type="PANTHER" id="PTHR31321:SF57">
    <property type="entry name" value="PECTINESTERASE 53-RELATED"/>
    <property type="match status" value="1"/>
</dbReference>
<keyword evidence="6" id="KW-0964">Secreted</keyword>
<dbReference type="InterPro" id="IPR018040">
    <property type="entry name" value="Pectinesterase_Tyr_AS"/>
</dbReference>
<comment type="subcellular location">
    <subcellularLocation>
        <location evidence="6">Secreted</location>
    </subcellularLocation>
</comment>
<comment type="function">
    <text evidence="6">Involved in maceration and soft-rotting of plant tissue.</text>
</comment>
<evidence type="ECO:0000313" key="9">
    <source>
        <dbReference type="Proteomes" id="UP000193920"/>
    </source>
</evidence>
<dbReference type="EMBL" id="MCOG01000162">
    <property type="protein sequence ID" value="ORY32948.1"/>
    <property type="molecule type" value="Genomic_DNA"/>
</dbReference>
<dbReference type="Gene3D" id="2.160.20.10">
    <property type="entry name" value="Single-stranded right-handed beta-helix, Pectin lyase-like"/>
    <property type="match status" value="1"/>
</dbReference>
<sequence length="213" mass="24679">KSDSERVIFIKNGIYKEQVTIKKNYITFIGEDRDNVIITFDLNNNKTGSSSECATVKALSNNFKAFDITFENTAPFPMDNSQAPAFYSRGQQHYIENCRFLSYQDTLLADYGTQYFKNCYIRGVTDFIWGRGRSVFENCHMHIVYVPKKKKAYITANGNSDENFLESGFLITQSKVTIEDNVKFYLGRLWRKNCYVIFDRTEFPGDKLVANGW</sequence>
<dbReference type="UniPathway" id="UPA00545">
    <property type="reaction ID" value="UER00823"/>
</dbReference>
<evidence type="ECO:0000256" key="4">
    <source>
        <dbReference type="ARBA" id="ARBA00022801"/>
    </source>
</evidence>
<protein>
    <recommendedName>
        <fullName evidence="3 6">Pectinesterase</fullName>
        <ecNumber evidence="3 6">3.1.1.11</ecNumber>
    </recommendedName>
</protein>
<dbReference type="GO" id="GO:0030599">
    <property type="term" value="F:pectinesterase activity"/>
    <property type="evidence" value="ECO:0007669"/>
    <property type="project" value="UniProtKB-UniRule"/>
</dbReference>
<dbReference type="Pfam" id="PF01095">
    <property type="entry name" value="Pectinesterase"/>
    <property type="match status" value="1"/>
</dbReference>
<evidence type="ECO:0000256" key="3">
    <source>
        <dbReference type="ARBA" id="ARBA00013229"/>
    </source>
</evidence>
<evidence type="ECO:0000256" key="5">
    <source>
        <dbReference type="ARBA" id="ARBA00023085"/>
    </source>
</evidence>
<feature type="domain" description="Pectinesterase catalytic" evidence="7">
    <location>
        <begin position="2"/>
        <end position="203"/>
    </location>
</feature>
<dbReference type="InterPro" id="IPR012334">
    <property type="entry name" value="Pectin_lyas_fold"/>
</dbReference>